<gene>
    <name evidence="1" type="ordered locus">BCA_5571</name>
</gene>
<proteinExistence type="predicted"/>
<sequence>MPTRSPPYTAVFTHHFTCVNCISKILSCKNSPSSFPKSKILIRLFEGSKIHAITSKHPFREDSQLMVNEQNLTLLKMTK</sequence>
<evidence type="ECO:0000313" key="2">
    <source>
        <dbReference type="Proteomes" id="UP000002210"/>
    </source>
</evidence>
<accession>A0A158RPJ4</accession>
<name>A0A158RPJ4_BACC3</name>
<organism evidence="1 2">
    <name type="scientific">Bacillus cereus (strain 03BB102)</name>
    <dbReference type="NCBI Taxonomy" id="572264"/>
    <lineage>
        <taxon>Bacteria</taxon>
        <taxon>Bacillati</taxon>
        <taxon>Bacillota</taxon>
        <taxon>Bacilli</taxon>
        <taxon>Bacillales</taxon>
        <taxon>Bacillaceae</taxon>
        <taxon>Bacillus</taxon>
        <taxon>Bacillus cereus group</taxon>
    </lineage>
</organism>
<evidence type="ECO:0000313" key="1">
    <source>
        <dbReference type="EMBL" id="ACO29283.1"/>
    </source>
</evidence>
<protein>
    <submittedName>
        <fullName evidence="1">Uncharacterized protein</fullName>
    </submittedName>
</protein>
<dbReference type="AlphaFoldDB" id="A0A158RPJ4"/>
<dbReference type="KEGG" id="bcx:BCA_5571"/>
<reference evidence="1 2" key="1">
    <citation type="submission" date="2009-02" db="EMBL/GenBank/DDBJ databases">
        <title>Genome sequence of Bacillus cereus 03BB102.</title>
        <authorList>
            <person name="Dodson R.J."/>
            <person name="Jackson P."/>
            <person name="Munk A.C."/>
            <person name="Brettin T."/>
            <person name="Bruce D."/>
            <person name="Detter C."/>
            <person name="Tapia R."/>
            <person name="Han C."/>
            <person name="Sutton G."/>
            <person name="Sims D."/>
        </authorList>
    </citation>
    <scope>NUCLEOTIDE SEQUENCE [LARGE SCALE GENOMIC DNA]</scope>
    <source>
        <strain evidence="1 2">03BB102</strain>
    </source>
</reference>
<dbReference type="Proteomes" id="UP000002210">
    <property type="component" value="Chromosome"/>
</dbReference>
<dbReference type="EMBL" id="CP001407">
    <property type="protein sequence ID" value="ACO29283.1"/>
    <property type="molecule type" value="Genomic_DNA"/>
</dbReference>